<name>A0A2S8H796_9PSED</name>
<comment type="caution">
    <text evidence="7">The sequence shown here is derived from an EMBL/GenBank/DDBJ whole genome shotgun (WGS) entry which is preliminary data.</text>
</comment>
<organism evidence="7 8">
    <name type="scientific">Pseudomonas frederiksbergensis</name>
    <dbReference type="NCBI Taxonomy" id="104087"/>
    <lineage>
        <taxon>Bacteria</taxon>
        <taxon>Pseudomonadati</taxon>
        <taxon>Pseudomonadota</taxon>
        <taxon>Gammaproteobacteria</taxon>
        <taxon>Pseudomonadales</taxon>
        <taxon>Pseudomonadaceae</taxon>
        <taxon>Pseudomonas</taxon>
    </lineage>
</organism>
<keyword evidence="5 6" id="KW-0472">Membrane</keyword>
<gene>
    <name evidence="7" type="ORF">C5612_27590</name>
</gene>
<comment type="subcellular location">
    <subcellularLocation>
        <location evidence="1">Cell membrane</location>
        <topology evidence="1">Multi-pass membrane protein</topology>
    </subcellularLocation>
</comment>
<dbReference type="GO" id="GO:0005886">
    <property type="term" value="C:plasma membrane"/>
    <property type="evidence" value="ECO:0007669"/>
    <property type="project" value="UniProtKB-SubCell"/>
</dbReference>
<dbReference type="Pfam" id="PF01810">
    <property type="entry name" value="LysE"/>
    <property type="match status" value="1"/>
</dbReference>
<evidence type="ECO:0000313" key="7">
    <source>
        <dbReference type="EMBL" id="PQO98385.1"/>
    </source>
</evidence>
<evidence type="ECO:0000256" key="3">
    <source>
        <dbReference type="ARBA" id="ARBA00022692"/>
    </source>
</evidence>
<sequence length="211" mass="22552">MESEGKDVQDFQRSLLFSIVLSITFGPIALIILRQSILHGRLSAVPGAFGAALADALYAAVALMGVALIKTFVLGYLDLLTVASIAYLFYLGVRITASSDSTVSVTGQSGFFSVFALTLTNPLTIVAITSYVIANHSDEATVNVPLSLAGFFVGSLACQMVYVMGGDVIGRALSGRKSTRLLNWSSGLCLIVFSLWKLQDFIRAKPFLWAV</sequence>
<feature type="transmembrane region" description="Helical" evidence="6">
    <location>
        <begin position="114"/>
        <end position="134"/>
    </location>
</feature>
<keyword evidence="4 6" id="KW-1133">Transmembrane helix</keyword>
<dbReference type="Proteomes" id="UP000239687">
    <property type="component" value="Unassembled WGS sequence"/>
</dbReference>
<dbReference type="AlphaFoldDB" id="A0A2S8H796"/>
<evidence type="ECO:0000256" key="2">
    <source>
        <dbReference type="ARBA" id="ARBA00022475"/>
    </source>
</evidence>
<evidence type="ECO:0000256" key="5">
    <source>
        <dbReference type="ARBA" id="ARBA00023136"/>
    </source>
</evidence>
<evidence type="ECO:0000256" key="6">
    <source>
        <dbReference type="SAM" id="Phobius"/>
    </source>
</evidence>
<dbReference type="PANTHER" id="PTHR30086:SF20">
    <property type="entry name" value="ARGININE EXPORTER PROTEIN ARGO-RELATED"/>
    <property type="match status" value="1"/>
</dbReference>
<accession>A0A2S8H796</accession>
<dbReference type="GO" id="GO:0015171">
    <property type="term" value="F:amino acid transmembrane transporter activity"/>
    <property type="evidence" value="ECO:0007669"/>
    <property type="project" value="TreeGrafter"/>
</dbReference>
<keyword evidence="2" id="KW-1003">Cell membrane</keyword>
<feature type="transmembrane region" description="Helical" evidence="6">
    <location>
        <begin position="146"/>
        <end position="169"/>
    </location>
</feature>
<keyword evidence="3 6" id="KW-0812">Transmembrane</keyword>
<reference evidence="7 8" key="1">
    <citation type="submission" date="2018-02" db="EMBL/GenBank/DDBJ databases">
        <title>Draft genome sequencing of Pseudomonas frederiksbergensis 11-D3.</title>
        <authorList>
            <person name="Zheng B.-X."/>
        </authorList>
    </citation>
    <scope>NUCLEOTIDE SEQUENCE [LARGE SCALE GENOMIC DNA]</scope>
    <source>
        <strain evidence="7 8">11-D3</strain>
    </source>
</reference>
<dbReference type="InterPro" id="IPR001123">
    <property type="entry name" value="LeuE-type"/>
</dbReference>
<protein>
    <submittedName>
        <fullName evidence="7">Threonine transporter</fullName>
    </submittedName>
</protein>
<evidence type="ECO:0000313" key="8">
    <source>
        <dbReference type="Proteomes" id="UP000239687"/>
    </source>
</evidence>
<evidence type="ECO:0000256" key="1">
    <source>
        <dbReference type="ARBA" id="ARBA00004651"/>
    </source>
</evidence>
<dbReference type="RefSeq" id="WP_105347832.1">
    <property type="nucleotide sequence ID" value="NZ_PUIN01000019.1"/>
</dbReference>
<dbReference type="PANTHER" id="PTHR30086">
    <property type="entry name" value="ARGININE EXPORTER PROTEIN ARGO"/>
    <property type="match status" value="1"/>
</dbReference>
<dbReference type="EMBL" id="PUIN01000019">
    <property type="protein sequence ID" value="PQO98385.1"/>
    <property type="molecule type" value="Genomic_DNA"/>
</dbReference>
<proteinExistence type="predicted"/>
<feature type="transmembrane region" description="Helical" evidence="6">
    <location>
        <begin position="73"/>
        <end position="93"/>
    </location>
</feature>
<feature type="transmembrane region" description="Helical" evidence="6">
    <location>
        <begin position="45"/>
        <end position="67"/>
    </location>
</feature>
<evidence type="ECO:0000256" key="4">
    <source>
        <dbReference type="ARBA" id="ARBA00022989"/>
    </source>
</evidence>
<feature type="transmembrane region" description="Helical" evidence="6">
    <location>
        <begin position="15"/>
        <end position="33"/>
    </location>
</feature>